<keyword evidence="3" id="KW-1185">Reference proteome</keyword>
<dbReference type="GO" id="GO:0004252">
    <property type="term" value="F:serine-type endopeptidase activity"/>
    <property type="evidence" value="ECO:0007669"/>
    <property type="project" value="InterPro"/>
</dbReference>
<evidence type="ECO:0000313" key="2">
    <source>
        <dbReference type="EMBL" id="EDP94362.1"/>
    </source>
</evidence>
<dbReference type="InterPro" id="IPR043504">
    <property type="entry name" value="Peptidase_S1_PA_chymotrypsin"/>
</dbReference>
<dbReference type="eggNOG" id="COG0265">
    <property type="taxonomic scope" value="Bacteria"/>
</dbReference>
<dbReference type="STRING" id="391587.KAOT1_09946"/>
<dbReference type="RefSeq" id="WP_007094548.1">
    <property type="nucleotide sequence ID" value="NZ_CP142125.1"/>
</dbReference>
<protein>
    <recommendedName>
        <fullName evidence="1">Peptidase S1 domain-containing protein</fullName>
    </recommendedName>
</protein>
<dbReference type="InterPro" id="IPR001254">
    <property type="entry name" value="Trypsin_dom"/>
</dbReference>
<dbReference type="SUPFAM" id="SSF50494">
    <property type="entry name" value="Trypsin-like serine proteases"/>
    <property type="match status" value="1"/>
</dbReference>
<evidence type="ECO:0000313" key="3">
    <source>
        <dbReference type="Proteomes" id="UP000002945"/>
    </source>
</evidence>
<gene>
    <name evidence="2" type="ORF">KAOT1_09946</name>
</gene>
<organism evidence="2 3">
    <name type="scientific">Kordia algicida OT-1</name>
    <dbReference type="NCBI Taxonomy" id="391587"/>
    <lineage>
        <taxon>Bacteria</taxon>
        <taxon>Pseudomonadati</taxon>
        <taxon>Bacteroidota</taxon>
        <taxon>Flavobacteriia</taxon>
        <taxon>Flavobacteriales</taxon>
        <taxon>Flavobacteriaceae</taxon>
        <taxon>Kordia</taxon>
    </lineage>
</organism>
<dbReference type="Proteomes" id="UP000002945">
    <property type="component" value="Unassembled WGS sequence"/>
</dbReference>
<dbReference type="EMBL" id="ABIB01000019">
    <property type="protein sequence ID" value="EDP94362.1"/>
    <property type="molecule type" value="Genomic_DNA"/>
</dbReference>
<dbReference type="Pfam" id="PF00089">
    <property type="entry name" value="Trypsin"/>
    <property type="match status" value="1"/>
</dbReference>
<dbReference type="GO" id="GO:0006508">
    <property type="term" value="P:proteolysis"/>
    <property type="evidence" value="ECO:0007669"/>
    <property type="project" value="InterPro"/>
</dbReference>
<sequence>MTEDLANIQLEQYGDFFIEMPGVHYVAVVKDDNNVANDYSMEIGVDKKFEKDVNLILKQRKSILEKIPFELKLPIKRKKSRFLRKDINSFKGINFVRSLPFYFQNEIASGQEISMTNASQAKGTIGAIVELENHKGDFILSNWHVMMQSSGDLGAGIDNKSDEKIAELFWGLNNEYYDIALSKIISKKQIIKERKIDTVKKYKDIRIGDSVKIEGFKSGFDKNTIYSKNAYVKVGNEERIFKNQIMTGKLSVSGDSGSIVLNKKNEIIGIVCAGDNKKFSICNHLHSLLSSNILPKYEYGDKGKKKIIKMPEIKFKAIYTNKSLIIRS</sequence>
<reference evidence="2 3" key="1">
    <citation type="journal article" date="2011" name="J. Bacteriol.">
        <title>Genome sequence of the algicidal bacterium Kordia algicida OT-1.</title>
        <authorList>
            <person name="Lee H.S."/>
            <person name="Kang S.G."/>
            <person name="Kwon K.K."/>
            <person name="Lee J.H."/>
            <person name="Kim S.J."/>
        </authorList>
    </citation>
    <scope>NUCLEOTIDE SEQUENCE [LARGE SCALE GENOMIC DNA]</scope>
    <source>
        <strain evidence="2 3">OT-1</strain>
    </source>
</reference>
<dbReference type="HOGENOM" id="CLU_846703_0_0_10"/>
<feature type="domain" description="Peptidase S1" evidence="1">
    <location>
        <begin position="137"/>
        <end position="277"/>
    </location>
</feature>
<name>A9ECG8_9FLAO</name>
<comment type="caution">
    <text evidence="2">The sequence shown here is derived from an EMBL/GenBank/DDBJ whole genome shotgun (WGS) entry which is preliminary data.</text>
</comment>
<dbReference type="InterPro" id="IPR009003">
    <property type="entry name" value="Peptidase_S1_PA"/>
</dbReference>
<accession>A9ECG8</accession>
<dbReference type="Gene3D" id="2.40.10.10">
    <property type="entry name" value="Trypsin-like serine proteases"/>
    <property type="match status" value="2"/>
</dbReference>
<dbReference type="AlphaFoldDB" id="A9ECG8"/>
<dbReference type="OrthoDB" id="625527at2"/>
<evidence type="ECO:0000259" key="1">
    <source>
        <dbReference type="Pfam" id="PF00089"/>
    </source>
</evidence>
<proteinExistence type="predicted"/>